<evidence type="ECO:0000256" key="2">
    <source>
        <dbReference type="SAM" id="SignalP"/>
    </source>
</evidence>
<dbReference type="CDD" id="cd01837">
    <property type="entry name" value="SGNH_plant_lipase_like"/>
    <property type="match status" value="1"/>
</dbReference>
<gene>
    <name evidence="3" type="ORF">H6P81_019824</name>
</gene>
<dbReference type="PANTHER" id="PTHR45642:SF30">
    <property type="entry name" value="SGNH HYDROLASE-TYPE ESTERASE DOMAIN-CONTAINING PROTEIN"/>
    <property type="match status" value="1"/>
</dbReference>
<dbReference type="SUPFAM" id="SSF52266">
    <property type="entry name" value="SGNH hydrolase"/>
    <property type="match status" value="1"/>
</dbReference>
<dbReference type="Gene3D" id="3.40.50.1110">
    <property type="entry name" value="SGNH hydrolase"/>
    <property type="match status" value="1"/>
</dbReference>
<evidence type="ECO:0000313" key="3">
    <source>
        <dbReference type="EMBL" id="KAG9439659.1"/>
    </source>
</evidence>
<keyword evidence="2" id="KW-0732">Signal</keyword>
<feature type="signal peptide" evidence="2">
    <location>
        <begin position="1"/>
        <end position="20"/>
    </location>
</feature>
<dbReference type="InterPro" id="IPR036514">
    <property type="entry name" value="SGNH_hydro_sf"/>
</dbReference>
<comment type="similarity">
    <text evidence="1">Belongs to the 'GDSL' lipolytic enzyme family.</text>
</comment>
<reference evidence="3 4" key="1">
    <citation type="submission" date="2021-07" db="EMBL/GenBank/DDBJ databases">
        <title>The Aristolochia fimbriata genome: insights into angiosperm evolution, floral development and chemical biosynthesis.</title>
        <authorList>
            <person name="Jiao Y."/>
        </authorList>
    </citation>
    <scope>NUCLEOTIDE SEQUENCE [LARGE SCALE GENOMIC DNA]</scope>
    <source>
        <strain evidence="3">IBCAS-2021</strain>
        <tissue evidence="3">Leaf</tissue>
    </source>
</reference>
<dbReference type="Proteomes" id="UP000825729">
    <property type="component" value="Unassembled WGS sequence"/>
</dbReference>
<proteinExistence type="inferred from homology"/>
<dbReference type="GO" id="GO:0016788">
    <property type="term" value="F:hydrolase activity, acting on ester bonds"/>
    <property type="evidence" value="ECO:0007669"/>
    <property type="project" value="InterPro"/>
</dbReference>
<sequence length="352" mass="38354">MAKFLFLLLLQTCFTTLSLSVITNVPAVIVFGDSTVDTGNNNYISTSLKANHTPYGLNFKGGGGGGGATGRFSDGRLVPDLLASALGVKEIVPPFLDPGNSDEDIRTGVCFASAGSGFDDLTTVASGAIPVSKQMEMLKQYLERLRKIVGEKEASNITSNALIIVSAGTNDLIFNFYDIPTRRAQYNMYGYQDFLLDRIKSLVQEIHNEGGRKFIVAGLAPIGCVPIQRNINLLSRLCKDDENLDATIYNSKLQNLLTQLQNSLPETRIGYVDIFNPAIDMINNPSKYGLEETGRGCCGTGYVEMGPSCSLSSRPCSDPSKFMFWDAVHPSQVVYKLITEKLLNDVIPSLYN</sequence>
<organism evidence="3 4">
    <name type="scientific">Aristolochia fimbriata</name>
    <name type="common">White veined hardy Dutchman's pipe vine</name>
    <dbReference type="NCBI Taxonomy" id="158543"/>
    <lineage>
        <taxon>Eukaryota</taxon>
        <taxon>Viridiplantae</taxon>
        <taxon>Streptophyta</taxon>
        <taxon>Embryophyta</taxon>
        <taxon>Tracheophyta</taxon>
        <taxon>Spermatophyta</taxon>
        <taxon>Magnoliopsida</taxon>
        <taxon>Magnoliidae</taxon>
        <taxon>Piperales</taxon>
        <taxon>Aristolochiaceae</taxon>
        <taxon>Aristolochia</taxon>
    </lineage>
</organism>
<evidence type="ECO:0000313" key="4">
    <source>
        <dbReference type="Proteomes" id="UP000825729"/>
    </source>
</evidence>
<evidence type="ECO:0000256" key="1">
    <source>
        <dbReference type="ARBA" id="ARBA00008668"/>
    </source>
</evidence>
<name>A0AAV7DUM0_ARIFI</name>
<accession>A0AAV7DUM0</accession>
<dbReference type="EMBL" id="JAINDJ010000008">
    <property type="protein sequence ID" value="KAG9439659.1"/>
    <property type="molecule type" value="Genomic_DNA"/>
</dbReference>
<dbReference type="Pfam" id="PF00657">
    <property type="entry name" value="Lipase_GDSL"/>
    <property type="match status" value="1"/>
</dbReference>
<dbReference type="InterPro" id="IPR001087">
    <property type="entry name" value="GDSL"/>
</dbReference>
<keyword evidence="4" id="KW-1185">Reference proteome</keyword>
<dbReference type="AlphaFoldDB" id="A0AAV7DUM0"/>
<comment type="caution">
    <text evidence="3">The sequence shown here is derived from an EMBL/GenBank/DDBJ whole genome shotgun (WGS) entry which is preliminary data.</text>
</comment>
<dbReference type="InterPro" id="IPR035669">
    <property type="entry name" value="SGNH_plant_lipase-like"/>
</dbReference>
<feature type="chain" id="PRO_5043967061" evidence="2">
    <location>
        <begin position="21"/>
        <end position="352"/>
    </location>
</feature>
<dbReference type="InterPro" id="IPR050592">
    <property type="entry name" value="GDSL_lipolytic_enzyme"/>
</dbReference>
<protein>
    <submittedName>
        <fullName evidence="3">Uncharacterized protein</fullName>
    </submittedName>
</protein>
<dbReference type="PANTHER" id="PTHR45642">
    <property type="entry name" value="GDSL ESTERASE/LIPASE EXL3"/>
    <property type="match status" value="1"/>
</dbReference>